<sequence>MDVVLAVEVLAVEAGAAIITATERNL</sequence>
<gene>
    <name evidence="1" type="ORF">FHS83_000546</name>
</gene>
<evidence type="ECO:0000313" key="2">
    <source>
        <dbReference type="Proteomes" id="UP000570514"/>
    </source>
</evidence>
<dbReference type="Proteomes" id="UP000570514">
    <property type="component" value="Unassembled WGS sequence"/>
</dbReference>
<evidence type="ECO:0000313" key="1">
    <source>
        <dbReference type="EMBL" id="NIK87228.1"/>
    </source>
</evidence>
<protein>
    <submittedName>
        <fullName evidence="1">Uncharacterized protein</fullName>
    </submittedName>
</protein>
<organism evidence="1 2">
    <name type="scientific">Rhizomicrobium palustre</name>
    <dbReference type="NCBI Taxonomy" id="189966"/>
    <lineage>
        <taxon>Bacteria</taxon>
        <taxon>Pseudomonadati</taxon>
        <taxon>Pseudomonadota</taxon>
        <taxon>Alphaproteobacteria</taxon>
        <taxon>Micropepsales</taxon>
        <taxon>Micropepsaceae</taxon>
        <taxon>Rhizomicrobium</taxon>
    </lineage>
</organism>
<dbReference type="AlphaFoldDB" id="A0A846MUP2"/>
<reference evidence="1 2" key="1">
    <citation type="submission" date="2020-03" db="EMBL/GenBank/DDBJ databases">
        <title>Genomic Encyclopedia of Type Strains, Phase IV (KMG-IV): sequencing the most valuable type-strain genomes for metagenomic binning, comparative biology and taxonomic classification.</title>
        <authorList>
            <person name="Goeker M."/>
        </authorList>
    </citation>
    <scope>NUCLEOTIDE SEQUENCE [LARGE SCALE GENOMIC DNA]</scope>
    <source>
        <strain evidence="1 2">DSM 19867</strain>
    </source>
</reference>
<accession>A0A846MUP2</accession>
<dbReference type="EMBL" id="JAASRM010000001">
    <property type="protein sequence ID" value="NIK87228.1"/>
    <property type="molecule type" value="Genomic_DNA"/>
</dbReference>
<name>A0A846MUP2_9PROT</name>
<keyword evidence="2" id="KW-1185">Reference proteome</keyword>
<comment type="caution">
    <text evidence="1">The sequence shown here is derived from an EMBL/GenBank/DDBJ whole genome shotgun (WGS) entry which is preliminary data.</text>
</comment>
<proteinExistence type="predicted"/>